<name>A0A239PM93_9RHOB</name>
<dbReference type="Proteomes" id="UP000198307">
    <property type="component" value="Unassembled WGS sequence"/>
</dbReference>
<reference evidence="1 2" key="1">
    <citation type="submission" date="2017-07" db="EMBL/GenBank/DDBJ databases">
        <authorList>
            <person name="Sun Z.S."/>
            <person name="Albrecht U."/>
            <person name="Echele G."/>
            <person name="Lee C.C."/>
        </authorList>
    </citation>
    <scope>NUCLEOTIDE SEQUENCE [LARGE SCALE GENOMIC DNA]</scope>
    <source>
        <strain evidence="1 2">DSM 14827</strain>
    </source>
</reference>
<accession>A0A239PM93</accession>
<evidence type="ECO:0000313" key="2">
    <source>
        <dbReference type="Proteomes" id="UP000198307"/>
    </source>
</evidence>
<evidence type="ECO:0000313" key="1">
    <source>
        <dbReference type="EMBL" id="SNT68493.1"/>
    </source>
</evidence>
<protein>
    <submittedName>
        <fullName evidence="1">Rod binding protein</fullName>
    </submittedName>
</protein>
<proteinExistence type="predicted"/>
<dbReference type="OrthoDB" id="7690273at2"/>
<sequence length="83" mass="8851">MQVDQIFTNINPVNPTKLEDGLEAMFLEEMLKYCGASKSGGGFSGGPGEEQFSSFLTREYAGLMAQKLDFGFGSVLSKGGKCG</sequence>
<keyword evidence="2" id="KW-1185">Reference proteome</keyword>
<gene>
    <name evidence="1" type="ORF">SAMN05444959_10148</name>
</gene>
<dbReference type="AlphaFoldDB" id="A0A239PM93"/>
<organism evidence="1 2">
    <name type="scientific">Paracoccus seriniphilus</name>
    <dbReference type="NCBI Taxonomy" id="184748"/>
    <lineage>
        <taxon>Bacteria</taxon>
        <taxon>Pseudomonadati</taxon>
        <taxon>Pseudomonadota</taxon>
        <taxon>Alphaproteobacteria</taxon>
        <taxon>Rhodobacterales</taxon>
        <taxon>Paracoccaceae</taxon>
        <taxon>Paracoccus</taxon>
    </lineage>
</organism>
<dbReference type="RefSeq" id="WP_089342423.1">
    <property type="nucleotide sequence ID" value="NZ_CP067129.1"/>
</dbReference>
<dbReference type="EMBL" id="FZQB01000001">
    <property type="protein sequence ID" value="SNT68493.1"/>
    <property type="molecule type" value="Genomic_DNA"/>
</dbReference>